<dbReference type="RefSeq" id="WP_145957827.1">
    <property type="nucleotide sequence ID" value="NZ_CP010805.1"/>
</dbReference>
<reference evidence="1 2" key="1">
    <citation type="journal article" date="2017" name="Front. Microbiol.">
        <title>Phaeobacter piscinae sp. nov., a species of the Roseobacter group and potential aquaculture probiont.</title>
        <authorList>
            <person name="Sonnenschein E.C."/>
            <person name="Phippen C.B.W."/>
            <person name="Nielsen K.F."/>
            <person name="Mateiu R.V."/>
            <person name="Melchiorsen J."/>
            <person name="Gram L."/>
            <person name="Overmann J."/>
            <person name="Freese H.M."/>
        </authorList>
    </citation>
    <scope>NUCLEOTIDE SEQUENCE [LARGE SCALE GENOMIC DNA]</scope>
    <source>
        <strain evidence="1 2">P36</strain>
    </source>
</reference>
<organism evidence="1 2">
    <name type="scientific">Phaeobacter piscinae</name>
    <dbReference type="NCBI Taxonomy" id="1580596"/>
    <lineage>
        <taxon>Bacteria</taxon>
        <taxon>Pseudomonadati</taxon>
        <taxon>Pseudomonadota</taxon>
        <taxon>Alphaproteobacteria</taxon>
        <taxon>Rhodobacterales</taxon>
        <taxon>Roseobacteraceae</taxon>
        <taxon>Phaeobacter</taxon>
    </lineage>
</organism>
<proteinExistence type="predicted"/>
<name>A0ABM6P9J1_9RHOB</name>
<dbReference type="Proteomes" id="UP000218891">
    <property type="component" value="Chromosome"/>
</dbReference>
<evidence type="ECO:0000313" key="2">
    <source>
        <dbReference type="Proteomes" id="UP000218891"/>
    </source>
</evidence>
<keyword evidence="2" id="KW-1185">Reference proteome</keyword>
<reference evidence="1 2" key="2">
    <citation type="journal article" date="2017" name="Genome Biol. Evol.">
        <title>Trajectories and Drivers of Genome Evolution in Surface-Associated Marine Phaeobacter.</title>
        <authorList>
            <person name="Freese H.M."/>
            <person name="Sikorski J."/>
            <person name="Bunk B."/>
            <person name="Scheuner C."/>
            <person name="Meier-Kolthoff J.P."/>
            <person name="Sproer C."/>
            <person name="Gram L."/>
            <person name="Overmann J."/>
        </authorList>
    </citation>
    <scope>NUCLEOTIDE SEQUENCE [LARGE SCALE GENOMIC DNA]</scope>
    <source>
        <strain evidence="1 2">P36</strain>
    </source>
</reference>
<accession>A0ABM6P9J1</accession>
<sequence>MTDAKQHWPPAPRLRILTVSLGTKRQTDKLGHLSHAKKWGPLQRFSKHYATQQIIQAHTQWLWPLTNFDTDKGVWLSKICGPGDAAELVRSPRFSRFKSCWKRRRCFSVIAKRQKDQVAS</sequence>
<reference evidence="1 2" key="3">
    <citation type="journal article" date="2017" name="Int. J. Syst. Evol. Microbiol.">
        <title>Adaptation of Surface-Associated Bacteria to the Open Ocean: A Genomically Distinct Subpopulation of Phaeobacter gallaeciensis Colonizes Pacific Mesozooplankton.</title>
        <authorList>
            <person name="Freese H.M."/>
            <person name="Methner A."/>
            <person name="Overmann J."/>
        </authorList>
    </citation>
    <scope>NUCLEOTIDE SEQUENCE [LARGE SCALE GENOMIC DNA]</scope>
    <source>
        <strain evidence="1 2">P36</strain>
    </source>
</reference>
<evidence type="ECO:0000313" key="1">
    <source>
        <dbReference type="EMBL" id="ATG34298.1"/>
    </source>
</evidence>
<dbReference type="EMBL" id="CP010643">
    <property type="protein sequence ID" value="ATG34298.1"/>
    <property type="molecule type" value="Genomic_DNA"/>
</dbReference>
<reference evidence="1 2" key="4">
    <citation type="journal article" date="2018" name="Environ. Microbiol. Rep.">
        <title>Phylogenetic distribution of roseobacticides in the Roseobacter group and their effect on microalgae.</title>
        <authorList>
            <person name="Sonnenschein E.C."/>
            <person name="Phippen C.B."/>
            <person name="Bentzon-Tilia M."/>
            <person name="Rasmussen S.A."/>
            <person name="Nielsen K.F."/>
            <person name="Gram L."/>
        </authorList>
    </citation>
    <scope>NUCLEOTIDE SEQUENCE [LARGE SCALE GENOMIC DNA]</scope>
    <source>
        <strain evidence="1 2">P36</strain>
    </source>
</reference>
<gene>
    <name evidence="1" type="ORF">PhaeoP36_00123</name>
</gene>
<protein>
    <submittedName>
        <fullName evidence="1">Uncharacterized protein</fullName>
    </submittedName>
</protein>